<reference evidence="1" key="1">
    <citation type="journal article" date="2014" name="Front. Microbiol.">
        <title>High frequency of phylogenetically diverse reductive dehalogenase-homologous genes in deep subseafloor sedimentary metagenomes.</title>
        <authorList>
            <person name="Kawai M."/>
            <person name="Futagami T."/>
            <person name="Toyoda A."/>
            <person name="Takaki Y."/>
            <person name="Nishi S."/>
            <person name="Hori S."/>
            <person name="Arai W."/>
            <person name="Tsubouchi T."/>
            <person name="Morono Y."/>
            <person name="Uchiyama I."/>
            <person name="Ito T."/>
            <person name="Fujiyama A."/>
            <person name="Inagaki F."/>
            <person name="Takami H."/>
        </authorList>
    </citation>
    <scope>NUCLEOTIDE SEQUENCE</scope>
    <source>
        <strain evidence="1">Expedition CK06-06</strain>
    </source>
</reference>
<comment type="caution">
    <text evidence="1">The sequence shown here is derived from an EMBL/GenBank/DDBJ whole genome shotgun (WGS) entry which is preliminary data.</text>
</comment>
<protein>
    <submittedName>
        <fullName evidence="1">Uncharacterized protein</fullName>
    </submittedName>
</protein>
<accession>X0T3X2</accession>
<dbReference type="EMBL" id="BARS01015226">
    <property type="protein sequence ID" value="GAF88188.1"/>
    <property type="molecule type" value="Genomic_DNA"/>
</dbReference>
<gene>
    <name evidence="1" type="ORF">S01H1_25249</name>
</gene>
<feature type="non-terminal residue" evidence="1">
    <location>
        <position position="1"/>
    </location>
</feature>
<sequence>AALSTYRQQLDATQSTADKPVYHKLPVKDWCCHPADAFRCLAMAYRYDLIIDEQRIGYPGAMINEEYLTVEQDDYDPLGGRVTRR</sequence>
<organism evidence="1">
    <name type="scientific">marine sediment metagenome</name>
    <dbReference type="NCBI Taxonomy" id="412755"/>
    <lineage>
        <taxon>unclassified sequences</taxon>
        <taxon>metagenomes</taxon>
        <taxon>ecological metagenomes</taxon>
    </lineage>
</organism>
<name>X0T3X2_9ZZZZ</name>
<evidence type="ECO:0000313" key="1">
    <source>
        <dbReference type="EMBL" id="GAF88188.1"/>
    </source>
</evidence>
<proteinExistence type="predicted"/>
<dbReference type="AlphaFoldDB" id="X0T3X2"/>